<dbReference type="PANTHER" id="PTHR31111:SF138">
    <property type="entry name" value="F-BOX ASSOCIATED DOMAIN-CONTAINING PROTEIN"/>
    <property type="match status" value="1"/>
</dbReference>
<dbReference type="NCBIfam" id="TIGR01640">
    <property type="entry name" value="F_box_assoc_1"/>
    <property type="match status" value="1"/>
</dbReference>
<evidence type="ECO:0000259" key="2">
    <source>
        <dbReference type="Pfam" id="PF08268"/>
    </source>
</evidence>
<accession>A0A166BT03</accession>
<sequence length="422" mass="47505">MGSKKEKQLPEDVLFSDIFTKLSAKSVLALKPVKKSWYSSIKNPEFVDRFLANSFNRPDGTSLLLTTHDQASGQQYFISSTTDERLDSRPVCLLSVLETGAELSVSQNVNGMFLVHTRPHETFYRDRVDDVYVFNPSTREYLSLPPLPNRASKTWPGSNMNMISYFFGFDVGSKDYKVVGVCCDVGAPGLRVEGEVELGIFGLAGGLKAWRVVNVDVPVSFNPCTPGICVNGAIHWLVKDKRVILAFDLGLERFRVIKLGDGIGIDTLLGDADGDGYGNDGEEEEEDDDDREDEFEEETSVWPCLIQVGSYLAVLEYDDVELRMWVLKDYQNEQWVMESMDYPYDWNLMHALPCGSSHTSEFFLCLNHNTGSSIPKIVCCDMERSTYRRINFVEQFEKIDSSTVSVSLVGCYPENIMPLPKI</sequence>
<dbReference type="Proteomes" id="UP000077755">
    <property type="component" value="Chromosome 3"/>
</dbReference>
<dbReference type="SUPFAM" id="SSF81383">
    <property type="entry name" value="F-box domain"/>
    <property type="match status" value="1"/>
</dbReference>
<feature type="region of interest" description="Disordered" evidence="1">
    <location>
        <begin position="273"/>
        <end position="294"/>
    </location>
</feature>
<dbReference type="EMBL" id="CP093345">
    <property type="protein sequence ID" value="WOG93810.1"/>
    <property type="molecule type" value="Genomic_DNA"/>
</dbReference>
<gene>
    <name evidence="3" type="ORF">DCAR_0313097</name>
</gene>
<proteinExistence type="predicted"/>
<feature type="domain" description="F-box associated beta-propeller type 3" evidence="2">
    <location>
        <begin position="67"/>
        <end position="261"/>
    </location>
</feature>
<dbReference type="PANTHER" id="PTHR31111">
    <property type="entry name" value="BNAA05G37150D PROTEIN-RELATED"/>
    <property type="match status" value="1"/>
</dbReference>
<protein>
    <recommendedName>
        <fullName evidence="2">F-box associated beta-propeller type 3 domain-containing protein</fullName>
    </recommendedName>
</protein>
<reference evidence="3" key="2">
    <citation type="submission" date="2022-03" db="EMBL/GenBank/DDBJ databases">
        <title>Draft title - Genomic analysis of global carrot germplasm unveils the trajectory of domestication and the origin of high carotenoid orange carrot.</title>
        <authorList>
            <person name="Iorizzo M."/>
            <person name="Ellison S."/>
            <person name="Senalik D."/>
            <person name="Macko-Podgorni A."/>
            <person name="Grzebelus D."/>
            <person name="Bostan H."/>
            <person name="Rolling W."/>
            <person name="Curaba J."/>
            <person name="Simon P."/>
        </authorList>
    </citation>
    <scope>NUCLEOTIDE SEQUENCE</scope>
    <source>
        <tissue evidence="3">Leaf</tissue>
    </source>
</reference>
<evidence type="ECO:0000256" key="1">
    <source>
        <dbReference type="SAM" id="MobiDB-lite"/>
    </source>
</evidence>
<dbReference type="AlphaFoldDB" id="A0A166BT03"/>
<organism evidence="3 4">
    <name type="scientific">Daucus carota subsp. sativus</name>
    <name type="common">Carrot</name>
    <dbReference type="NCBI Taxonomy" id="79200"/>
    <lineage>
        <taxon>Eukaryota</taxon>
        <taxon>Viridiplantae</taxon>
        <taxon>Streptophyta</taxon>
        <taxon>Embryophyta</taxon>
        <taxon>Tracheophyta</taxon>
        <taxon>Spermatophyta</taxon>
        <taxon>Magnoliopsida</taxon>
        <taxon>eudicotyledons</taxon>
        <taxon>Gunneridae</taxon>
        <taxon>Pentapetalae</taxon>
        <taxon>asterids</taxon>
        <taxon>campanulids</taxon>
        <taxon>Apiales</taxon>
        <taxon>Apiaceae</taxon>
        <taxon>Apioideae</taxon>
        <taxon>Scandiceae</taxon>
        <taxon>Daucinae</taxon>
        <taxon>Daucus</taxon>
        <taxon>Daucus sect. Daucus</taxon>
    </lineage>
</organism>
<dbReference type="InterPro" id="IPR017451">
    <property type="entry name" value="F-box-assoc_interact_dom"/>
</dbReference>
<reference evidence="3" key="1">
    <citation type="journal article" date="2016" name="Nat. Genet.">
        <title>A high-quality carrot genome assembly provides new insights into carotenoid accumulation and asterid genome evolution.</title>
        <authorList>
            <person name="Iorizzo M."/>
            <person name="Ellison S."/>
            <person name="Senalik D."/>
            <person name="Zeng P."/>
            <person name="Satapoomin P."/>
            <person name="Huang J."/>
            <person name="Bowman M."/>
            <person name="Iovene M."/>
            <person name="Sanseverino W."/>
            <person name="Cavagnaro P."/>
            <person name="Yildiz M."/>
            <person name="Macko-Podgorni A."/>
            <person name="Moranska E."/>
            <person name="Grzebelus E."/>
            <person name="Grzebelus D."/>
            <person name="Ashrafi H."/>
            <person name="Zheng Z."/>
            <person name="Cheng S."/>
            <person name="Spooner D."/>
            <person name="Van Deynze A."/>
            <person name="Simon P."/>
        </authorList>
    </citation>
    <scope>NUCLEOTIDE SEQUENCE</scope>
    <source>
        <tissue evidence="3">Leaf</tissue>
    </source>
</reference>
<feature type="domain" description="F-box associated beta-propeller type 3" evidence="2">
    <location>
        <begin position="312"/>
        <end position="394"/>
    </location>
</feature>
<evidence type="ECO:0000313" key="3">
    <source>
        <dbReference type="EMBL" id="WOG93810.1"/>
    </source>
</evidence>
<dbReference type="Pfam" id="PF08268">
    <property type="entry name" value="FBA_3"/>
    <property type="match status" value="2"/>
</dbReference>
<name>A0A166BT03_DAUCS</name>
<keyword evidence="4" id="KW-1185">Reference proteome</keyword>
<feature type="compositionally biased region" description="Acidic residues" evidence="1">
    <location>
        <begin position="280"/>
        <end position="294"/>
    </location>
</feature>
<dbReference type="OMA" id="CYPENIM"/>
<dbReference type="Gramene" id="KZN02830">
    <property type="protein sequence ID" value="KZN02830"/>
    <property type="gene ID" value="DCAR_011586"/>
</dbReference>
<evidence type="ECO:0000313" key="4">
    <source>
        <dbReference type="Proteomes" id="UP000077755"/>
    </source>
</evidence>
<dbReference type="InterPro" id="IPR013187">
    <property type="entry name" value="F-box-assoc_dom_typ3"/>
</dbReference>
<dbReference type="InterPro" id="IPR036047">
    <property type="entry name" value="F-box-like_dom_sf"/>
</dbReference>